<protein>
    <submittedName>
        <fullName evidence="1">Uncharacterized protein</fullName>
    </submittedName>
</protein>
<evidence type="ECO:0000313" key="1">
    <source>
        <dbReference type="EMBL" id="AXY22048.1"/>
    </source>
</evidence>
<reference evidence="1 2" key="1">
    <citation type="submission" date="2017-08" db="EMBL/GenBank/DDBJ databases">
        <title>Complete genome sequence of Gluconacetobacter saccharivorans CV1 isolated from Fermented Vinegar.</title>
        <authorList>
            <person name="Kim S.-Y."/>
        </authorList>
    </citation>
    <scope>NUCLEOTIDE SEQUENCE [LARGE SCALE GENOMIC DNA]</scope>
    <source>
        <strain evidence="1 2">CV1</strain>
    </source>
</reference>
<dbReference type="KEGG" id="ksc:CD178_01264"/>
<dbReference type="EMBL" id="CP023036">
    <property type="protein sequence ID" value="AXY22048.1"/>
    <property type="molecule type" value="Genomic_DNA"/>
</dbReference>
<gene>
    <name evidence="1" type="ORF">CD178_01264</name>
</gene>
<dbReference type="AlphaFoldDB" id="A0A347WB05"/>
<sequence>MAACAQHAPRPLVNYCRQPAVTSAVVATANQGAPQASPAIRFEDGTIKSAVYDDHMQVLACHGTVVRKDGTRQDGVAIARLPHMHTGWKQIWHTSVATHQWIPDADIIKNRQEQYARYYDHTPQACKPYAHELFYGTPKSDKENSTLRETLYDCLAEHDVKPMRPVSGIDHTYSPFGMNFYIPYYTNLNADDNGPFLY</sequence>
<proteinExistence type="predicted"/>
<accession>A0A347WB05</accession>
<organism evidence="1 2">
    <name type="scientific">Komagataeibacter saccharivorans</name>
    <dbReference type="NCBI Taxonomy" id="265959"/>
    <lineage>
        <taxon>Bacteria</taxon>
        <taxon>Pseudomonadati</taxon>
        <taxon>Pseudomonadota</taxon>
        <taxon>Alphaproteobacteria</taxon>
        <taxon>Acetobacterales</taxon>
        <taxon>Acetobacteraceae</taxon>
        <taxon>Komagataeibacter</taxon>
    </lineage>
</organism>
<dbReference type="Proteomes" id="UP000264120">
    <property type="component" value="Chromosome"/>
</dbReference>
<keyword evidence="2" id="KW-1185">Reference proteome</keyword>
<name>A0A347WB05_9PROT</name>
<dbReference type="OrthoDB" id="7275201at2"/>
<evidence type="ECO:0000313" key="2">
    <source>
        <dbReference type="Proteomes" id="UP000264120"/>
    </source>
</evidence>